<dbReference type="NCBIfam" id="NF032893">
    <property type="entry name" value="tail-700"/>
    <property type="match status" value="1"/>
</dbReference>
<dbReference type="EMBL" id="CP060714">
    <property type="protein sequence ID" value="QNN55763.1"/>
    <property type="molecule type" value="Genomic_DNA"/>
</dbReference>
<sequence length="150" mass="16366">MAPTVLCGPLKALRYGTEGVKDKSGIVIQDEVDAAALLGQAPGFSPSEVRNAYEGKSAVVGHDKALMARRSALVERFAMAAMAKDEEGKAEARAAIAKFNEKNPARRILPMQLAQSVHAREKRIREAQDGFYLPKKRRDALELGQFSRGE</sequence>
<dbReference type="RefSeq" id="WP_187596036.1">
    <property type="nucleotide sequence ID" value="NZ_CP060714.1"/>
</dbReference>
<dbReference type="AlphaFoldDB" id="A0A7G9RJI8"/>
<protein>
    <submittedName>
        <fullName evidence="1">PLxRFG domain-containing protein</fullName>
    </submittedName>
</protein>
<reference evidence="1 2" key="1">
    <citation type="submission" date="2020-08" db="EMBL/GenBank/DDBJ databases">
        <title>Genome sequence of Diaphorobacter ruginosibacter DSM 27467T.</title>
        <authorList>
            <person name="Hyun D.-W."/>
            <person name="Bae J.-W."/>
        </authorList>
    </citation>
    <scope>NUCLEOTIDE SEQUENCE [LARGE SCALE GENOMIC DNA]</scope>
    <source>
        <strain evidence="1 2">DSM 27467</strain>
    </source>
</reference>
<proteinExistence type="predicted"/>
<evidence type="ECO:0000313" key="2">
    <source>
        <dbReference type="Proteomes" id="UP000515811"/>
    </source>
</evidence>
<organism evidence="1 2">
    <name type="scientific">Diaphorobacter ruginosibacter</name>
    <dbReference type="NCBI Taxonomy" id="1715720"/>
    <lineage>
        <taxon>Bacteria</taxon>
        <taxon>Pseudomonadati</taxon>
        <taxon>Pseudomonadota</taxon>
        <taxon>Betaproteobacteria</taxon>
        <taxon>Burkholderiales</taxon>
        <taxon>Comamonadaceae</taxon>
        <taxon>Diaphorobacter</taxon>
    </lineage>
</organism>
<evidence type="ECO:0000313" key="1">
    <source>
        <dbReference type="EMBL" id="QNN55763.1"/>
    </source>
</evidence>
<gene>
    <name evidence="1" type="ORF">H9K76_14210</name>
</gene>
<dbReference type="Proteomes" id="UP000515811">
    <property type="component" value="Chromosome"/>
</dbReference>
<name>A0A7G9RJI8_9BURK</name>
<accession>A0A7G9RJI8</accession>
<dbReference type="KEGG" id="drg:H9K76_14210"/>
<keyword evidence="2" id="KW-1185">Reference proteome</keyword>